<dbReference type="GO" id="GO:0004386">
    <property type="term" value="F:helicase activity"/>
    <property type="evidence" value="ECO:0007669"/>
    <property type="project" value="UniProtKB-KW"/>
</dbReference>
<protein>
    <submittedName>
        <fullName evidence="5">PD-(D/E)XK nuclease family protein</fullName>
    </submittedName>
</protein>
<dbReference type="Pfam" id="PF12705">
    <property type="entry name" value="PDDEXK_1"/>
    <property type="match status" value="1"/>
</dbReference>
<dbReference type="Gene3D" id="3.90.320.10">
    <property type="match status" value="1"/>
</dbReference>
<feature type="domain" description="PD-(D/E)XK endonuclease-like" evidence="4">
    <location>
        <begin position="9"/>
        <end position="254"/>
    </location>
</feature>
<keyword evidence="6" id="KW-1185">Reference proteome</keyword>
<gene>
    <name evidence="5" type="ORF">FYJ63_08950</name>
</gene>
<dbReference type="Proteomes" id="UP000442535">
    <property type="component" value="Unassembled WGS sequence"/>
</dbReference>
<keyword evidence="1" id="KW-0227">DNA damage</keyword>
<keyword evidence="2" id="KW-0067">ATP-binding</keyword>
<evidence type="ECO:0000256" key="1">
    <source>
        <dbReference type="ARBA" id="ARBA00022763"/>
    </source>
</evidence>
<dbReference type="SUPFAM" id="SSF52980">
    <property type="entry name" value="Restriction endonuclease-like"/>
    <property type="match status" value="1"/>
</dbReference>
<dbReference type="InterPro" id="IPR011335">
    <property type="entry name" value="Restrct_endonuc-II-like"/>
</dbReference>
<keyword evidence="2" id="KW-0347">Helicase</keyword>
<name>A0A7K0K4F7_9ACTO</name>
<evidence type="ECO:0000256" key="2">
    <source>
        <dbReference type="ARBA" id="ARBA00022806"/>
    </source>
</evidence>
<sequence length="284" mass="32379">MSESRPPALSASSAKSFLQCPLQFRLRFVDKIPEPRNAAMLKGTLVHKVLEDMFDLPRPERHSERVIATVEKEWEEVAARTDMLEVTLQDTSPEELIRQAKELLTAYFELEDPRNLEPSGRELGVETVLPSGLRLRGFIDRVETAPNGAVRIIDYKTGKAPDMRFTSEFVFQMRMYALLYRETHRVLPRRTQLLFLGGGNPQVLTFDPTNEDANQFAEEILEIWLEIANRIESGRFETKTSRLCDWCYFQNICPAFGGTPPEVPPEKLAYMSQIGPSPSGNRNS</sequence>
<dbReference type="InterPro" id="IPR011604">
    <property type="entry name" value="PDDEXK-like_dom_sf"/>
</dbReference>
<evidence type="ECO:0000313" key="6">
    <source>
        <dbReference type="Proteomes" id="UP000442535"/>
    </source>
</evidence>
<comment type="caution">
    <text evidence="5">The sequence shown here is derived from an EMBL/GenBank/DDBJ whole genome shotgun (WGS) entry which is preliminary data.</text>
</comment>
<keyword evidence="3" id="KW-0234">DNA repair</keyword>
<evidence type="ECO:0000313" key="5">
    <source>
        <dbReference type="EMBL" id="MST50352.1"/>
    </source>
</evidence>
<reference evidence="5 6" key="1">
    <citation type="submission" date="2019-08" db="EMBL/GenBank/DDBJ databases">
        <title>In-depth cultivation of the pig gut microbiome towards novel bacterial diversity and tailored functional studies.</title>
        <authorList>
            <person name="Wylensek D."/>
            <person name="Hitch T.C.A."/>
            <person name="Clavel T."/>
        </authorList>
    </citation>
    <scope>NUCLEOTIDE SEQUENCE [LARGE SCALE GENOMIC DNA]</scope>
    <source>
        <strain evidence="5 6">RF-GAM-744-WT-7</strain>
    </source>
</reference>
<evidence type="ECO:0000256" key="3">
    <source>
        <dbReference type="ARBA" id="ARBA00023204"/>
    </source>
</evidence>
<accession>A0A7K0K4F7</accession>
<dbReference type="EMBL" id="VUMY01000017">
    <property type="protein sequence ID" value="MST50352.1"/>
    <property type="molecule type" value="Genomic_DNA"/>
</dbReference>
<dbReference type="InterPro" id="IPR038726">
    <property type="entry name" value="PDDEXK_AddAB-type"/>
</dbReference>
<dbReference type="AlphaFoldDB" id="A0A7K0K4F7"/>
<dbReference type="RefSeq" id="WP_154545919.1">
    <property type="nucleotide sequence ID" value="NZ_VUMY01000017.1"/>
</dbReference>
<keyword evidence="2" id="KW-0378">Hydrolase</keyword>
<keyword evidence="2" id="KW-0547">Nucleotide-binding</keyword>
<organism evidence="5 6">
    <name type="scientific">Mobiluncus porci</name>
    <dbReference type="NCBI Taxonomy" id="2652278"/>
    <lineage>
        <taxon>Bacteria</taxon>
        <taxon>Bacillati</taxon>
        <taxon>Actinomycetota</taxon>
        <taxon>Actinomycetes</taxon>
        <taxon>Actinomycetales</taxon>
        <taxon>Actinomycetaceae</taxon>
        <taxon>Mobiluncus</taxon>
    </lineage>
</organism>
<evidence type="ECO:0000259" key="4">
    <source>
        <dbReference type="Pfam" id="PF12705"/>
    </source>
</evidence>
<proteinExistence type="predicted"/>
<dbReference type="GO" id="GO:0006281">
    <property type="term" value="P:DNA repair"/>
    <property type="evidence" value="ECO:0007669"/>
    <property type="project" value="UniProtKB-KW"/>
</dbReference>